<reference evidence="1" key="1">
    <citation type="submission" date="2024-03" db="EMBL/GenBank/DDBJ databases">
        <title>Whole genome sequecning of epiphytes from Marcgravia umbellata leaves.</title>
        <authorList>
            <person name="Kumar G."/>
            <person name="Savka M.A."/>
        </authorList>
    </citation>
    <scope>NUCLEOTIDE SEQUENCE</scope>
    <source>
        <strain evidence="1">RIT_BL5</strain>
    </source>
</reference>
<evidence type="ECO:0000313" key="1">
    <source>
        <dbReference type="EMBL" id="MEJ8306278.1"/>
    </source>
</evidence>
<organism evidence="1 2">
    <name type="scientific">Saccharibacillus sacchari</name>
    <dbReference type="NCBI Taxonomy" id="456493"/>
    <lineage>
        <taxon>Bacteria</taxon>
        <taxon>Bacillati</taxon>
        <taxon>Bacillota</taxon>
        <taxon>Bacilli</taxon>
        <taxon>Bacillales</taxon>
        <taxon>Paenibacillaceae</taxon>
        <taxon>Saccharibacillus</taxon>
    </lineage>
</organism>
<comment type="caution">
    <text evidence="1">The sequence shown here is derived from an EMBL/GenBank/DDBJ whole genome shotgun (WGS) entry which is preliminary data.</text>
</comment>
<dbReference type="EMBL" id="JBBKAR010000052">
    <property type="protein sequence ID" value="MEJ8306278.1"/>
    <property type="molecule type" value="Genomic_DNA"/>
</dbReference>
<evidence type="ECO:0000313" key="2">
    <source>
        <dbReference type="Proteomes" id="UP001380953"/>
    </source>
</evidence>
<gene>
    <name evidence="1" type="ORF">WKI47_20430</name>
</gene>
<protein>
    <submittedName>
        <fullName evidence="1">ABC transporter substrate-binding protein</fullName>
    </submittedName>
</protein>
<dbReference type="Proteomes" id="UP001380953">
    <property type="component" value="Unassembled WGS sequence"/>
</dbReference>
<sequence>MKRSWQKRTCAWPLAALIFMLLLSACGGNSAPGETSANAVGETTTAAKSDDSATSAASGVKTVENELGQTEIPAEPKRIVSVNMEDMLLALDVPLVLATPVARQDYLNGKLTEQGTEIVPLTETVNYEAILAAQPDLIVASAQLDPEMHEQLQKIAPTIAFGRSDWRGSLPKLAAALGLEDRAQTILTGHEDLIAETKAKVAAYIGSGETSAFLRVQESDMRLFFPSVLNDSDPYAGYVGLAYAGLGLTASPEVLKLQQENADKQNVPISQENLPDITADRLFVVALSEDGSEEGLQKTYDQLNALEQGKIWQAVPAVKANHVYLLNMKNWLIDGPNAEVLKMNDLLRALQSAEDPA</sequence>
<keyword evidence="2" id="KW-1185">Reference proteome</keyword>
<name>A0ACC6PH93_9BACL</name>
<accession>A0ACC6PH93</accession>
<proteinExistence type="predicted"/>